<comment type="caution">
    <text evidence="1">The sequence shown here is derived from an EMBL/GenBank/DDBJ whole genome shotgun (WGS) entry which is preliminary data.</text>
</comment>
<keyword evidence="2" id="KW-1185">Reference proteome</keyword>
<dbReference type="AlphaFoldDB" id="A0A2N0UZM8"/>
<proteinExistence type="predicted"/>
<dbReference type="RefSeq" id="WP_169923205.1">
    <property type="nucleotide sequence ID" value="NZ_CABMMZ010000026.1"/>
</dbReference>
<name>A0A2N0UZM8_9FIRM</name>
<evidence type="ECO:0000313" key="1">
    <source>
        <dbReference type="EMBL" id="PKD32456.1"/>
    </source>
</evidence>
<dbReference type="InterPro" id="IPR025374">
    <property type="entry name" value="DUF4364"/>
</dbReference>
<evidence type="ECO:0008006" key="3">
    <source>
        <dbReference type="Google" id="ProtNLM"/>
    </source>
</evidence>
<accession>A0A2N0UZM8</accession>
<protein>
    <recommendedName>
        <fullName evidence="3">DUF4364 family protein</fullName>
    </recommendedName>
</protein>
<evidence type="ECO:0000313" key="2">
    <source>
        <dbReference type="Proteomes" id="UP000233425"/>
    </source>
</evidence>
<sequence>MAFDTFDEGINLGGMRSKNEIKTLICYLYNSVKENMDKGIVIQAILKQGLANYFETSSAFDDLVMNGNLIPADDEHKTYSLTKNGAEIAKQLDSTVAYTIKEKAYACAVKLLAEKKKEIENKVNITKNDNGFTVECSVSGGDMELMKLDIYAPEMEQALILKKNFLDNPKKAYKIMLALLTKDKETVGEALEELYGIV</sequence>
<gene>
    <name evidence="1" type="ORF">RBATCC27255_00405</name>
</gene>
<dbReference type="EMBL" id="NNSR01000026">
    <property type="protein sequence ID" value="PKD32456.1"/>
    <property type="molecule type" value="Genomic_DNA"/>
</dbReference>
<dbReference type="Proteomes" id="UP000233425">
    <property type="component" value="Unassembled WGS sequence"/>
</dbReference>
<reference evidence="1" key="1">
    <citation type="journal article" date="2018" name="Environ. Microbiol.">
        <title>Sporulation capability and amylosome conservation among diverse human colonic and rumen isolates of the keystone starch-degrader Ruminococcus bromii.</title>
        <authorList>
            <person name="Mukhopadhya I."/>
            <person name="Morais S."/>
            <person name="Laverde-Gomez J."/>
            <person name="Sheridan P.O."/>
            <person name="Walker A.W."/>
            <person name="Kelly W."/>
            <person name="Klieve A.V."/>
            <person name="Ouwerkerk D."/>
            <person name="Duncan S.H."/>
            <person name="Louis P."/>
            <person name="Koropatkin N."/>
            <person name="Cockburn D."/>
            <person name="Kibler R."/>
            <person name="Cooper P.J."/>
            <person name="Sandoval C."/>
            <person name="Crost E."/>
            <person name="Juge N."/>
            <person name="Bayer E.A."/>
            <person name="Flint H.J."/>
        </authorList>
    </citation>
    <scope>NUCLEOTIDE SEQUENCE [LARGE SCALE GENOMIC DNA]</scope>
    <source>
        <strain evidence="1">ATCC 27255</strain>
    </source>
</reference>
<organism evidence="1 2">
    <name type="scientific">Ruminococcus bromii</name>
    <dbReference type="NCBI Taxonomy" id="40518"/>
    <lineage>
        <taxon>Bacteria</taxon>
        <taxon>Bacillati</taxon>
        <taxon>Bacillota</taxon>
        <taxon>Clostridia</taxon>
        <taxon>Eubacteriales</taxon>
        <taxon>Oscillospiraceae</taxon>
        <taxon>Ruminococcus</taxon>
    </lineage>
</organism>
<dbReference type="Pfam" id="PF14277">
    <property type="entry name" value="DUF4364"/>
    <property type="match status" value="1"/>
</dbReference>